<proteinExistence type="inferred from homology"/>
<evidence type="ECO:0000256" key="4">
    <source>
        <dbReference type="ARBA" id="ARBA00012767"/>
    </source>
</evidence>
<dbReference type="EC" id="1.14.15.4" evidence="4"/>
<dbReference type="Proteomes" id="UP000008672">
    <property type="component" value="Unassembled WGS sequence"/>
</dbReference>
<keyword evidence="8 16" id="KW-0560">Oxidoreductase</keyword>
<dbReference type="PRINTS" id="PR00385">
    <property type="entry name" value="P450"/>
</dbReference>
<evidence type="ECO:0000256" key="8">
    <source>
        <dbReference type="ARBA" id="ARBA00023002"/>
    </source>
</evidence>
<dbReference type="GO" id="GO:0005506">
    <property type="term" value="F:iron ion binding"/>
    <property type="evidence" value="ECO:0007669"/>
    <property type="project" value="InterPro"/>
</dbReference>
<dbReference type="InterPro" id="IPR002401">
    <property type="entry name" value="Cyt_P450_E_grp-I"/>
</dbReference>
<evidence type="ECO:0000256" key="6">
    <source>
        <dbReference type="ARBA" id="ARBA00022723"/>
    </source>
</evidence>
<evidence type="ECO:0000256" key="16">
    <source>
        <dbReference type="RuleBase" id="RU000461"/>
    </source>
</evidence>
<dbReference type="Pfam" id="PF00067">
    <property type="entry name" value="p450"/>
    <property type="match status" value="1"/>
</dbReference>
<dbReference type="GO" id="GO:0005743">
    <property type="term" value="C:mitochondrial inner membrane"/>
    <property type="evidence" value="ECO:0007669"/>
    <property type="project" value="TreeGrafter"/>
</dbReference>
<evidence type="ECO:0000256" key="15">
    <source>
        <dbReference type="PIRSR" id="PIRSR602401-1"/>
    </source>
</evidence>
<sequence length="474" mass="54626">LAHLAPCQRVNSRPLCDEQKASSQNLTSKILVESVPGALPYHAIPSTGKNGWLNLLRFWKNDEFRNFHHVMLDNFKKYGPIYSRERIGKHESVNILFPEDIALLFRSEGLFPRRRRIEAWVKHRQYRNHSLGIFLKNDEEWRTDRLLLNKEVMDPPAIRKFLPLLDVVAADFVSYVYRRITRSTRHSMTADISGDLFRYALELIGQSCHVLYGERLGLLDDNLNAKSQQFFTAIEQMLSTTVPMLYIPPSFLKLINAKLWRDHIAAWDVIFEHADVCIHNIYNKFRQGPKLQKQYSGILAELLLQAKMPLNNVKANVTELMAGSVDTTAVPLLFMLFELARNPSIQADLREEIVSAYSQAQGDMAKILNTTPLLKAAIKETLRMYPVGIMLQRYLVEDLVLQNYHVPAGTLVQVGLYPMGRSPDIFSRPEQYQPERWLTKENNSFKALAFGFGTRQCIGRRIAELEMQLFLIHV</sequence>
<evidence type="ECO:0000313" key="18">
    <source>
        <dbReference type="Proteomes" id="UP000008672"/>
    </source>
</evidence>
<feature type="binding site" description="axial binding residue" evidence="15">
    <location>
        <position position="457"/>
    </location>
    <ligand>
        <name>heme</name>
        <dbReference type="ChEBI" id="CHEBI:30413"/>
    </ligand>
    <ligandPart>
        <name>Fe</name>
        <dbReference type="ChEBI" id="CHEBI:18248"/>
    </ligandPart>
</feature>
<protein>
    <recommendedName>
        <fullName evidence="4">steroid 11beta-monooxygenase</fullName>
        <ecNumber evidence="4">1.14.15.4</ecNumber>
    </recommendedName>
    <alternativeName>
        <fullName evidence="14">Cytochrome P450C11</fullName>
    </alternativeName>
</protein>
<keyword evidence="7" id="KW-0809">Transit peptide</keyword>
<dbReference type="OMA" id="WRTARIA"/>
<dbReference type="GO" id="GO:0006700">
    <property type="term" value="P:C21-steroid hormone biosynthetic process"/>
    <property type="evidence" value="ECO:0007669"/>
    <property type="project" value="TreeGrafter"/>
</dbReference>
<evidence type="ECO:0000256" key="7">
    <source>
        <dbReference type="ARBA" id="ARBA00022946"/>
    </source>
</evidence>
<dbReference type="GeneTree" id="ENSGT00940000158575"/>
<keyword evidence="18" id="KW-1185">Reference proteome</keyword>
<keyword evidence="12" id="KW-0472">Membrane</keyword>
<dbReference type="PANTHER" id="PTHR24279">
    <property type="entry name" value="CYTOCHROME P450"/>
    <property type="match status" value="1"/>
</dbReference>
<reference evidence="17" key="2">
    <citation type="submission" date="2025-08" db="UniProtKB">
        <authorList>
            <consortium name="Ensembl"/>
        </authorList>
    </citation>
    <scope>IDENTIFICATION</scope>
</reference>
<evidence type="ECO:0000256" key="10">
    <source>
        <dbReference type="ARBA" id="ARBA00023033"/>
    </source>
</evidence>
<dbReference type="InterPro" id="IPR001128">
    <property type="entry name" value="Cyt_P450"/>
</dbReference>
<dbReference type="GO" id="GO:0034650">
    <property type="term" value="P:cortisol metabolic process"/>
    <property type="evidence" value="ECO:0007669"/>
    <property type="project" value="TreeGrafter"/>
</dbReference>
<evidence type="ECO:0000256" key="14">
    <source>
        <dbReference type="ARBA" id="ARBA00042800"/>
    </source>
</evidence>
<dbReference type="InterPro" id="IPR036396">
    <property type="entry name" value="Cyt_P450_sf"/>
</dbReference>
<dbReference type="GO" id="GO:0004507">
    <property type="term" value="F:steroid 11-beta-monooxygenase activity"/>
    <property type="evidence" value="ECO:0007669"/>
    <property type="project" value="UniProtKB-EC"/>
</dbReference>
<gene>
    <name evidence="17" type="primary">LOC102345423</name>
</gene>
<comment type="similarity">
    <text evidence="3 16">Belongs to the cytochrome P450 family.</text>
</comment>
<dbReference type="AlphaFoldDB" id="H3B0K9"/>
<evidence type="ECO:0000256" key="1">
    <source>
        <dbReference type="ARBA" id="ARBA00001971"/>
    </source>
</evidence>
<evidence type="ECO:0000313" key="17">
    <source>
        <dbReference type="Ensembl" id="ENSLACP00000015430.1"/>
    </source>
</evidence>
<dbReference type="eggNOG" id="KOG0159">
    <property type="taxonomic scope" value="Eukaryota"/>
</dbReference>
<reference evidence="18" key="1">
    <citation type="submission" date="2011-08" db="EMBL/GenBank/DDBJ databases">
        <title>The draft genome of Latimeria chalumnae.</title>
        <authorList>
            <person name="Di Palma F."/>
            <person name="Alfoldi J."/>
            <person name="Johnson J."/>
            <person name="Berlin A."/>
            <person name="Gnerre S."/>
            <person name="Jaffe D."/>
            <person name="MacCallum I."/>
            <person name="Young S."/>
            <person name="Walker B.J."/>
            <person name="Lander E."/>
            <person name="Lindblad-Toh K."/>
        </authorList>
    </citation>
    <scope>NUCLEOTIDE SEQUENCE [LARGE SCALE GENOMIC DNA]</scope>
    <source>
        <strain evidence="18">Wild caught</strain>
    </source>
</reference>
<dbReference type="HOGENOM" id="CLU_001570_28_4_1"/>
<evidence type="ECO:0000256" key="3">
    <source>
        <dbReference type="ARBA" id="ARBA00010617"/>
    </source>
</evidence>
<dbReference type="PROSITE" id="PS00086">
    <property type="entry name" value="CYTOCHROME_P450"/>
    <property type="match status" value="1"/>
</dbReference>
<evidence type="ECO:0000256" key="12">
    <source>
        <dbReference type="ARBA" id="ARBA00023136"/>
    </source>
</evidence>
<dbReference type="InterPro" id="IPR017972">
    <property type="entry name" value="Cyt_P450_CS"/>
</dbReference>
<accession>H3B0K9</accession>
<evidence type="ECO:0000256" key="9">
    <source>
        <dbReference type="ARBA" id="ARBA00023004"/>
    </source>
</evidence>
<dbReference type="GO" id="GO:0008203">
    <property type="term" value="P:cholesterol metabolic process"/>
    <property type="evidence" value="ECO:0007669"/>
    <property type="project" value="TreeGrafter"/>
</dbReference>
<dbReference type="Ensembl" id="ENSLACT00000015536.1">
    <property type="protein sequence ID" value="ENSLACP00000015430.1"/>
    <property type="gene ID" value="ENSLACG00000013585.1"/>
</dbReference>
<dbReference type="Gene3D" id="1.10.630.10">
    <property type="entry name" value="Cytochrome P450"/>
    <property type="match status" value="1"/>
</dbReference>
<comment type="cofactor">
    <cofactor evidence="1 15">
        <name>heme</name>
        <dbReference type="ChEBI" id="CHEBI:30413"/>
    </cofactor>
</comment>
<keyword evidence="5 15" id="KW-0349">Heme</keyword>
<evidence type="ECO:0000256" key="11">
    <source>
        <dbReference type="ARBA" id="ARBA00023128"/>
    </source>
</evidence>
<keyword evidence="10 16" id="KW-0503">Monooxygenase</keyword>
<evidence type="ECO:0000256" key="2">
    <source>
        <dbReference type="ARBA" id="ARBA00004325"/>
    </source>
</evidence>
<keyword evidence="11" id="KW-0496">Mitochondrion</keyword>
<dbReference type="PANTHER" id="PTHR24279:SF1">
    <property type="entry name" value="CYTOCHROME P450 11B2, MITOCHONDRIAL"/>
    <property type="match status" value="1"/>
</dbReference>
<evidence type="ECO:0000256" key="13">
    <source>
        <dbReference type="ARBA" id="ARBA00023250"/>
    </source>
</evidence>
<dbReference type="PRINTS" id="PR00463">
    <property type="entry name" value="EP450I"/>
</dbReference>
<name>H3B0K9_LATCH</name>
<dbReference type="EMBL" id="AFYH01122620">
    <property type="status" value="NOT_ANNOTATED_CDS"/>
    <property type="molecule type" value="Genomic_DNA"/>
</dbReference>
<comment type="subcellular location">
    <subcellularLocation>
        <location evidence="2">Mitochondrion membrane</location>
    </subcellularLocation>
</comment>
<dbReference type="GO" id="GO:0006704">
    <property type="term" value="P:glucocorticoid biosynthetic process"/>
    <property type="evidence" value="ECO:0007669"/>
    <property type="project" value="TreeGrafter"/>
</dbReference>
<dbReference type="SUPFAM" id="SSF48264">
    <property type="entry name" value="Cytochrome P450"/>
    <property type="match status" value="1"/>
</dbReference>
<keyword evidence="13" id="KW-0755">Steroidogenesis</keyword>
<evidence type="ECO:0000256" key="5">
    <source>
        <dbReference type="ARBA" id="ARBA00022617"/>
    </source>
</evidence>
<dbReference type="InterPro" id="IPR050479">
    <property type="entry name" value="CYP11_CYP27_families"/>
</dbReference>
<dbReference type="STRING" id="7897.ENSLACP00000015430"/>
<keyword evidence="6 15" id="KW-0479">Metal-binding</keyword>
<dbReference type="GO" id="GO:0020037">
    <property type="term" value="F:heme binding"/>
    <property type="evidence" value="ECO:0007669"/>
    <property type="project" value="InterPro"/>
</dbReference>
<dbReference type="GO" id="GO:0071375">
    <property type="term" value="P:cellular response to peptide hormone stimulus"/>
    <property type="evidence" value="ECO:0007669"/>
    <property type="project" value="TreeGrafter"/>
</dbReference>
<reference evidence="17" key="3">
    <citation type="submission" date="2025-09" db="UniProtKB">
        <authorList>
            <consortium name="Ensembl"/>
        </authorList>
    </citation>
    <scope>IDENTIFICATION</scope>
</reference>
<organism evidence="17 18">
    <name type="scientific">Latimeria chalumnae</name>
    <name type="common">Coelacanth</name>
    <dbReference type="NCBI Taxonomy" id="7897"/>
    <lineage>
        <taxon>Eukaryota</taxon>
        <taxon>Metazoa</taxon>
        <taxon>Chordata</taxon>
        <taxon>Craniata</taxon>
        <taxon>Vertebrata</taxon>
        <taxon>Euteleostomi</taxon>
        <taxon>Coelacanthiformes</taxon>
        <taxon>Coelacanthidae</taxon>
        <taxon>Latimeria</taxon>
    </lineage>
</organism>
<keyword evidence="9 15" id="KW-0408">Iron</keyword>
<dbReference type="InParanoid" id="H3B0K9"/>